<feature type="region of interest" description="Disordered" evidence="1">
    <location>
        <begin position="200"/>
        <end position="235"/>
    </location>
</feature>
<dbReference type="WBParaSite" id="MBELARI_LOCUS19889">
    <property type="protein sequence ID" value="MBELARI_LOCUS19889"/>
    <property type="gene ID" value="MBELARI_LOCUS19889"/>
</dbReference>
<evidence type="ECO:0000256" key="1">
    <source>
        <dbReference type="SAM" id="MobiDB-lite"/>
    </source>
</evidence>
<name>A0AAF3F233_9BILA</name>
<organism evidence="2 3">
    <name type="scientific">Mesorhabditis belari</name>
    <dbReference type="NCBI Taxonomy" id="2138241"/>
    <lineage>
        <taxon>Eukaryota</taxon>
        <taxon>Metazoa</taxon>
        <taxon>Ecdysozoa</taxon>
        <taxon>Nematoda</taxon>
        <taxon>Chromadorea</taxon>
        <taxon>Rhabditida</taxon>
        <taxon>Rhabditina</taxon>
        <taxon>Rhabditomorpha</taxon>
        <taxon>Rhabditoidea</taxon>
        <taxon>Rhabditidae</taxon>
        <taxon>Mesorhabditinae</taxon>
        <taxon>Mesorhabditis</taxon>
    </lineage>
</organism>
<proteinExistence type="predicted"/>
<accession>A0AAF3F233</accession>
<protein>
    <submittedName>
        <fullName evidence="3">Uncharacterized protein</fullName>
    </submittedName>
</protein>
<keyword evidence="2" id="KW-1185">Reference proteome</keyword>
<evidence type="ECO:0000313" key="3">
    <source>
        <dbReference type="WBParaSite" id="MBELARI_LOCUS19889"/>
    </source>
</evidence>
<reference evidence="3" key="1">
    <citation type="submission" date="2024-02" db="UniProtKB">
        <authorList>
            <consortium name="WormBaseParasite"/>
        </authorList>
    </citation>
    <scope>IDENTIFICATION</scope>
</reference>
<dbReference type="AlphaFoldDB" id="A0AAF3F233"/>
<sequence length="332" mass="38380">MKGVRRGWSECIERTAQSIMITSIDRSFDHHSDGEHQAIPICRKRARTLTGDSGKRFCQVSQDESFLSTEWIDEEKRGLEKAASAEILENFGDEKIPSTSRAQNPALNDETLAVKRKNFSESRRKKVLQRIQRPNSALSMTPIRCKTPNSIKEIENVMIESSAKENIHLMRNLQEILTKTNPQPQNRTLDLPPSISQRFSRSNLKKRSDSMGNEEQDEGIKVKQCRRERRNSSAPAVQNRLMRRRNAMYLLVKKIETPPTSSDEFIEELFCDPTSDDEQIIKNHCSFDEYRHPSMKFEWGIDGDEEKDEEEREVDEEVMEVACGDGKEVRFL</sequence>
<evidence type="ECO:0000313" key="2">
    <source>
        <dbReference type="Proteomes" id="UP000887575"/>
    </source>
</evidence>
<dbReference type="Proteomes" id="UP000887575">
    <property type="component" value="Unassembled WGS sequence"/>
</dbReference>